<accession>A0A9P4TDV6</accession>
<protein>
    <submittedName>
        <fullName evidence="2">Uncharacterized protein</fullName>
    </submittedName>
</protein>
<name>A0A9P4TDV6_CURKU</name>
<sequence length="316" mass="36642">MSCQYAGCTEHGMKHVFGSKHRRDSHVSHAEEHKEPKDHISEVRRREAQILKQRLARLGGLSDQDLLDYTYVCRLLLHAFRPYSEPEITVYDFTQSWSPHISIPCPSWPNIISDMAQGCSWLNWLVLHIGTDPFQTQWAVSPTTIAYSPSNYIRNIIWRAWSARSTHQIEIEREYISKFEFALRKRCLSSERLKRLEAEIYRGRTINTISLDCIPWVYDQHHRIPRPPTDFPWYKPERPLRLAGGWVISCSPEHSWAQPGALKGDMRRFSKVVADDESQDFELDPLANVPYLVYLGVEEASKIWPGSDGDGAEFAF</sequence>
<proteinExistence type="predicted"/>
<evidence type="ECO:0000313" key="2">
    <source>
        <dbReference type="EMBL" id="KAF3002430.1"/>
    </source>
</evidence>
<dbReference type="Proteomes" id="UP000801428">
    <property type="component" value="Unassembled WGS sequence"/>
</dbReference>
<dbReference type="AlphaFoldDB" id="A0A9P4TDV6"/>
<reference evidence="2" key="1">
    <citation type="submission" date="2019-04" db="EMBL/GenBank/DDBJ databases">
        <title>Sequencing of skin fungus with MAO and IRED activity.</title>
        <authorList>
            <person name="Marsaioli A.J."/>
            <person name="Bonatto J.M.C."/>
            <person name="Reis Junior O."/>
        </authorList>
    </citation>
    <scope>NUCLEOTIDE SEQUENCE</scope>
    <source>
        <strain evidence="2">30M1</strain>
    </source>
</reference>
<dbReference type="OrthoDB" id="5279806at2759"/>
<keyword evidence="3" id="KW-1185">Reference proteome</keyword>
<gene>
    <name evidence="2" type="ORF">E8E13_003946</name>
</gene>
<comment type="caution">
    <text evidence="2">The sequence shown here is derived from an EMBL/GenBank/DDBJ whole genome shotgun (WGS) entry which is preliminary data.</text>
</comment>
<feature type="region of interest" description="Disordered" evidence="1">
    <location>
        <begin position="19"/>
        <end position="40"/>
    </location>
</feature>
<evidence type="ECO:0000256" key="1">
    <source>
        <dbReference type="SAM" id="MobiDB-lite"/>
    </source>
</evidence>
<evidence type="ECO:0000313" key="3">
    <source>
        <dbReference type="Proteomes" id="UP000801428"/>
    </source>
</evidence>
<dbReference type="EMBL" id="SWKU01000011">
    <property type="protein sequence ID" value="KAF3002430.1"/>
    <property type="molecule type" value="Genomic_DNA"/>
</dbReference>
<organism evidence="2 3">
    <name type="scientific">Curvularia kusanoi</name>
    <name type="common">Cochliobolus kusanoi</name>
    <dbReference type="NCBI Taxonomy" id="90978"/>
    <lineage>
        <taxon>Eukaryota</taxon>
        <taxon>Fungi</taxon>
        <taxon>Dikarya</taxon>
        <taxon>Ascomycota</taxon>
        <taxon>Pezizomycotina</taxon>
        <taxon>Dothideomycetes</taxon>
        <taxon>Pleosporomycetidae</taxon>
        <taxon>Pleosporales</taxon>
        <taxon>Pleosporineae</taxon>
        <taxon>Pleosporaceae</taxon>
        <taxon>Curvularia</taxon>
    </lineage>
</organism>
<feature type="compositionally biased region" description="Basic and acidic residues" evidence="1">
    <location>
        <begin position="25"/>
        <end position="40"/>
    </location>
</feature>